<evidence type="ECO:0000259" key="13">
    <source>
        <dbReference type="Pfam" id="PF08264"/>
    </source>
</evidence>
<dbReference type="PANTHER" id="PTHR42765">
    <property type="entry name" value="SOLEUCYL-TRNA SYNTHETASE"/>
    <property type="match status" value="1"/>
</dbReference>
<evidence type="ECO:0000256" key="9">
    <source>
        <dbReference type="ARBA" id="ARBA00048359"/>
    </source>
</evidence>
<dbReference type="InterPro" id="IPR002300">
    <property type="entry name" value="aa-tRNA-synth_Ia"/>
</dbReference>
<dbReference type="SUPFAM" id="SSF47323">
    <property type="entry name" value="Anticodon-binding domain of a subclass of class I aminoacyl-tRNA synthetases"/>
    <property type="match status" value="1"/>
</dbReference>
<dbReference type="NCBIfam" id="TIGR00392">
    <property type="entry name" value="ileS"/>
    <property type="match status" value="1"/>
</dbReference>
<evidence type="ECO:0000256" key="1">
    <source>
        <dbReference type="ARBA" id="ARBA00006887"/>
    </source>
</evidence>
<comment type="caution">
    <text evidence="14">The sequence shown here is derived from an EMBL/GenBank/DDBJ whole genome shotgun (WGS) entry which is preliminary data.</text>
</comment>
<evidence type="ECO:0000256" key="4">
    <source>
        <dbReference type="ARBA" id="ARBA00022741"/>
    </source>
</evidence>
<dbReference type="InterPro" id="IPR009080">
    <property type="entry name" value="tRNAsynth_Ia_anticodon-bd"/>
</dbReference>
<keyword evidence="15" id="KW-1185">Reference proteome</keyword>
<protein>
    <recommendedName>
        <fullName evidence="10">Isoleucine--tRNA ligase</fullName>
        <ecNumber evidence="10">6.1.1.5</ecNumber>
    </recommendedName>
    <alternativeName>
        <fullName evidence="10">Isoleucyl-tRNA synthetase</fullName>
        <shortName evidence="10">IleRS</shortName>
    </alternativeName>
</protein>
<keyword evidence="10" id="KW-0479">Metal-binding</keyword>
<comment type="catalytic activity">
    <reaction evidence="9 10">
        <text>tRNA(Ile) + L-isoleucine + ATP = L-isoleucyl-tRNA(Ile) + AMP + diphosphate</text>
        <dbReference type="Rhea" id="RHEA:11060"/>
        <dbReference type="Rhea" id="RHEA-COMP:9666"/>
        <dbReference type="Rhea" id="RHEA-COMP:9695"/>
        <dbReference type="ChEBI" id="CHEBI:30616"/>
        <dbReference type="ChEBI" id="CHEBI:33019"/>
        <dbReference type="ChEBI" id="CHEBI:58045"/>
        <dbReference type="ChEBI" id="CHEBI:78442"/>
        <dbReference type="ChEBI" id="CHEBI:78528"/>
        <dbReference type="ChEBI" id="CHEBI:456215"/>
        <dbReference type="EC" id="6.1.1.5"/>
    </reaction>
</comment>
<dbReference type="Pfam" id="PF08264">
    <property type="entry name" value="Anticodon_1"/>
    <property type="match status" value="1"/>
</dbReference>
<keyword evidence="10" id="KW-0862">Zinc</keyword>
<dbReference type="InterPro" id="IPR014729">
    <property type="entry name" value="Rossmann-like_a/b/a_fold"/>
</dbReference>
<keyword evidence="6 10" id="KW-0648">Protein biosynthesis</keyword>
<organism evidence="14 15">
    <name type="scientific">Candidatus Phytoplasma australasiaticum subsp. australasiaticum</name>
    <dbReference type="NCBI Taxonomy" id="2832407"/>
    <lineage>
        <taxon>Bacteria</taxon>
        <taxon>Bacillati</taxon>
        <taxon>Mycoplasmatota</taxon>
        <taxon>Mollicutes</taxon>
        <taxon>Acholeplasmatales</taxon>
        <taxon>Acholeplasmataceae</taxon>
        <taxon>Candidatus Phytoplasma</taxon>
        <taxon>16SrII (Peanut WB group)</taxon>
        <taxon>Candidatus Phytoplasma australasiaticum</taxon>
    </lineage>
</organism>
<dbReference type="InterPro" id="IPR023585">
    <property type="entry name" value="Ile-tRNA-ligase_type1"/>
</dbReference>
<comment type="subunit">
    <text evidence="10">Monomer.</text>
</comment>
<dbReference type="RefSeq" id="WP_213680265.1">
    <property type="nucleotide sequence ID" value="NZ_JALQCT010000002.1"/>
</dbReference>
<dbReference type="HAMAP" id="MF_02002">
    <property type="entry name" value="Ile_tRNA_synth_type1"/>
    <property type="match status" value="1"/>
</dbReference>
<comment type="function">
    <text evidence="8 10">Catalyzes the attachment of isoleucine to tRNA(Ile). As IleRS can inadvertently accommodate and process structurally similar amino acids such as valine, to avoid such errors it has two additional distinct tRNA(Ile)-dependent editing activities. One activity is designated as 'pretransfer' editing and involves the hydrolysis of activated Val-AMP. The other activity is designated 'posttransfer' editing and involves deacylation of mischarged Val-tRNA(Ile).</text>
</comment>
<dbReference type="GO" id="GO:0002161">
    <property type="term" value="F:aminoacyl-tRNA deacylase activity"/>
    <property type="evidence" value="ECO:0007669"/>
    <property type="project" value="InterPro"/>
</dbReference>
<sequence length="928" mass="109402">MNQKDKNYTNTLSMPKTDFPMRGNLPQKEIEIEQFWNKINLYQKNLIKNNQNPTFILHDGPPYANGDIHIGHALNKILKDFILRFKTMQGYNAPYIPGWDTHGLPIEIAVLKKNSKNKNLPKNIFNEECKKFALNFVQKQKENFKRLGILGNWDNPYLTCDNKYISNQIRIFAKMLEKKLIFKKLKPVYWSTYLNSSLAESEIEYHKHQTWSIFTTFQIINNKHEHFWENVQIIIWTTNPWTLSSNEAVCVNPKAKYYLIKVNQNKKYIIGAQVLTKLQIKFNWNKIDIIKVFTGKELENLQYKNILFNKIKQIILGEFVSDQEGTGLVSISPGHGQEDFIIGQKYNLKTTFSIDKKGNMTELSPQYQGIFFQKANDLIIEDLQKQGILIKSEIIEHLYPHDNRINKPIVFLALSQWFIDIQSIKPELLKEIENIKWFPHWGEHKMQNMIINREDWNISRQRKWGVPIPILYDENQNPIIDINMINHFADLFEKYGKNIWYEWEISELLPTNYLQKNKKYHLFTKDLDIIDVWFDSGTSYNVMQNISSNFFPADLYLEGSDQYRGWFNSSLITSVATFNKAAYRQIITHGFVLDGKGQKMSKSKNNIIEPQKIIKQSGADVLRLWVASTNYKNDVKIDCAILKQIEEKYRKIRNTLRFMLGNLYDFNIKTDYIILQNRTSLHKLIILEFKQIIKQIIESYESYNFEKIISLLYPFITIRISAFYLDFTKDILYIEMPNCKERRTIQSNIYDLLLDLLIILTPILPHTTSEAYNHLNVKSSKQEDIYLENMPTIQQIDDFINKFTPKDVNLEEQKAYQKFLELRDIILKKLENARQKQIINKSLEAKIILELTTEYLNIIETLKIQDCLHQLLIVSEINIIKSSKLEIKIIKATGKTCPRCWNVTNYNNSNELCNRCNSVIKQLKTVLI</sequence>
<dbReference type="GO" id="GO:0000049">
    <property type="term" value="F:tRNA binding"/>
    <property type="evidence" value="ECO:0007669"/>
    <property type="project" value="InterPro"/>
</dbReference>
<accession>A0A9K3ST81</accession>
<feature type="short sequence motif" description="'KMSKS' region" evidence="10">
    <location>
        <begin position="599"/>
        <end position="603"/>
    </location>
</feature>
<dbReference type="PANTHER" id="PTHR42765:SF1">
    <property type="entry name" value="ISOLEUCINE--TRNA LIGASE, MITOCHONDRIAL"/>
    <property type="match status" value="1"/>
</dbReference>
<feature type="binding site" evidence="10">
    <location>
        <position position="897"/>
    </location>
    <ligand>
        <name>Zn(2+)</name>
        <dbReference type="ChEBI" id="CHEBI:29105"/>
    </ligand>
</feature>
<feature type="binding site" evidence="10">
    <location>
        <position position="913"/>
    </location>
    <ligand>
        <name>Zn(2+)</name>
        <dbReference type="ChEBI" id="CHEBI:29105"/>
    </ligand>
</feature>
<name>A0A9K3ST81_9MOLU</name>
<evidence type="ECO:0000256" key="8">
    <source>
        <dbReference type="ARBA" id="ARBA00025217"/>
    </source>
</evidence>
<keyword evidence="2 10" id="KW-0963">Cytoplasm</keyword>
<dbReference type="SUPFAM" id="SSF52374">
    <property type="entry name" value="Nucleotidylyl transferase"/>
    <property type="match status" value="1"/>
</dbReference>
<dbReference type="Proteomes" id="UP001170651">
    <property type="component" value="Unassembled WGS sequence"/>
</dbReference>
<dbReference type="InterPro" id="IPR050081">
    <property type="entry name" value="Ile-tRNA_ligase"/>
</dbReference>
<dbReference type="GO" id="GO:0006428">
    <property type="term" value="P:isoleucyl-tRNA aminoacylation"/>
    <property type="evidence" value="ECO:0007669"/>
    <property type="project" value="UniProtKB-UniRule"/>
</dbReference>
<proteinExistence type="inferred from homology"/>
<comment type="similarity">
    <text evidence="1 10">Belongs to the class-I aminoacyl-tRNA synthetase family. IleS type 1 subfamily.</text>
</comment>
<comment type="cofactor">
    <cofactor evidence="10">
        <name>Zn(2+)</name>
        <dbReference type="ChEBI" id="CHEBI:29105"/>
    </cofactor>
    <text evidence="10">Binds 1 zinc ion per subunit.</text>
</comment>
<evidence type="ECO:0000313" key="14">
    <source>
        <dbReference type="EMBL" id="MDO8054314.1"/>
    </source>
</evidence>
<dbReference type="InterPro" id="IPR002301">
    <property type="entry name" value="Ile-tRNA-ligase"/>
</dbReference>
<dbReference type="GO" id="GO:0008270">
    <property type="term" value="F:zinc ion binding"/>
    <property type="evidence" value="ECO:0007669"/>
    <property type="project" value="UniProtKB-UniRule"/>
</dbReference>
<dbReference type="EMBL" id="JAOSIW010000001">
    <property type="protein sequence ID" value="MDO8054314.1"/>
    <property type="molecule type" value="Genomic_DNA"/>
</dbReference>
<feature type="binding site" evidence="10">
    <location>
        <position position="558"/>
    </location>
    <ligand>
        <name>L-isoleucyl-5'-AMP</name>
        <dbReference type="ChEBI" id="CHEBI:178002"/>
    </ligand>
</feature>
<dbReference type="CDD" id="cd00818">
    <property type="entry name" value="IleRS_core"/>
    <property type="match status" value="1"/>
</dbReference>
<feature type="region of interest" description="Disordered" evidence="11">
    <location>
        <begin position="1"/>
        <end position="20"/>
    </location>
</feature>
<dbReference type="GO" id="GO:0005524">
    <property type="term" value="F:ATP binding"/>
    <property type="evidence" value="ECO:0007669"/>
    <property type="project" value="UniProtKB-UniRule"/>
</dbReference>
<dbReference type="Gene3D" id="1.10.730.20">
    <property type="match status" value="1"/>
</dbReference>
<dbReference type="InterPro" id="IPR033708">
    <property type="entry name" value="Anticodon_Ile_BEm"/>
</dbReference>
<keyword evidence="3 10" id="KW-0436">Ligase</keyword>
<evidence type="ECO:0000256" key="7">
    <source>
        <dbReference type="ARBA" id="ARBA00023146"/>
    </source>
</evidence>
<dbReference type="SUPFAM" id="SSF50677">
    <property type="entry name" value="ValRS/IleRS/LeuRS editing domain"/>
    <property type="match status" value="1"/>
</dbReference>
<dbReference type="InterPro" id="IPR009008">
    <property type="entry name" value="Val/Leu/Ile-tRNA-synth_edit"/>
</dbReference>
<dbReference type="InterPro" id="IPR013155">
    <property type="entry name" value="M/V/L/I-tRNA-synth_anticd-bd"/>
</dbReference>
<dbReference type="CDD" id="cd07960">
    <property type="entry name" value="Anticodon_Ia_Ile_BEm"/>
    <property type="match status" value="1"/>
</dbReference>
<comment type="domain">
    <text evidence="10">IleRS has two distinct active sites: one for aminoacylation and one for editing. The misactivated valine is translocated from the active site to the editing site, which sterically excludes the correctly activated isoleucine. The single editing site contains two valyl binding pockets, one specific for each substrate (Val-AMP or Val-tRNA(Ile)).</text>
</comment>
<dbReference type="Gene3D" id="3.40.50.620">
    <property type="entry name" value="HUPs"/>
    <property type="match status" value="2"/>
</dbReference>
<dbReference type="GO" id="GO:0005829">
    <property type="term" value="C:cytosol"/>
    <property type="evidence" value="ECO:0007669"/>
    <property type="project" value="TreeGrafter"/>
</dbReference>
<dbReference type="Gene3D" id="1.10.10.830">
    <property type="entry name" value="Ile-tRNA synthetase CP2 domain-like"/>
    <property type="match status" value="1"/>
</dbReference>
<evidence type="ECO:0000256" key="10">
    <source>
        <dbReference type="HAMAP-Rule" id="MF_02002"/>
    </source>
</evidence>
<evidence type="ECO:0000256" key="2">
    <source>
        <dbReference type="ARBA" id="ARBA00022490"/>
    </source>
</evidence>
<dbReference type="PROSITE" id="PS00178">
    <property type="entry name" value="AA_TRNA_LIGASE_I"/>
    <property type="match status" value="1"/>
</dbReference>
<gene>
    <name evidence="10 14" type="primary">ileS</name>
    <name evidence="14" type="ORF">OC696_00290</name>
</gene>
<dbReference type="EC" id="6.1.1.5" evidence="10"/>
<reference evidence="14 15" key="1">
    <citation type="journal article" date="2023" name="Int. J. Syst. Evol. Microbiol.">
        <title>The observation of taxonomic boundaries for the 16SrII and 16SrXXV phytoplasmas using genome-based delimitation.</title>
        <authorList>
            <person name="Rodrigues Jardim B."/>
            <person name="Tran-Nguyen L.T.T."/>
            <person name="Gambley C."/>
            <person name="Al-Sadi A.M."/>
            <person name="Al-Subhi A.M."/>
            <person name="Foissac X."/>
            <person name="Salar P."/>
            <person name="Cai H."/>
            <person name="Yang J.Y."/>
            <person name="Davis R."/>
            <person name="Jones L."/>
            <person name="Rodoni B."/>
            <person name="Constable F.E."/>
        </authorList>
    </citation>
    <scope>NUCLEOTIDE SEQUENCE [LARGE SCALE GENOMIC DNA]</scope>
    <source>
        <strain evidence="14">BAWM-OMN-P26</strain>
    </source>
</reference>
<feature type="binding site" evidence="10">
    <location>
        <position position="602"/>
    </location>
    <ligand>
        <name>ATP</name>
        <dbReference type="ChEBI" id="CHEBI:30616"/>
    </ligand>
</feature>
<evidence type="ECO:0000259" key="12">
    <source>
        <dbReference type="Pfam" id="PF00133"/>
    </source>
</evidence>
<dbReference type="Pfam" id="PF00133">
    <property type="entry name" value="tRNA-synt_1"/>
    <property type="match status" value="1"/>
</dbReference>
<evidence type="ECO:0000313" key="15">
    <source>
        <dbReference type="Proteomes" id="UP001170651"/>
    </source>
</evidence>
<evidence type="ECO:0000256" key="11">
    <source>
        <dbReference type="SAM" id="MobiDB-lite"/>
    </source>
</evidence>
<dbReference type="FunFam" id="3.40.50.620:FF:000152">
    <property type="entry name" value="Isoleucine--tRNA ligase"/>
    <property type="match status" value="1"/>
</dbReference>
<dbReference type="GO" id="GO:0004822">
    <property type="term" value="F:isoleucine-tRNA ligase activity"/>
    <property type="evidence" value="ECO:0007669"/>
    <property type="project" value="UniProtKB-UniRule"/>
</dbReference>
<comment type="subcellular location">
    <subcellularLocation>
        <location evidence="10">Cytoplasm</location>
    </subcellularLocation>
</comment>
<keyword evidence="7 10" id="KW-0030">Aminoacyl-tRNA synthetase</keyword>
<feature type="domain" description="Methionyl/Valyl/Leucyl/Isoleucyl-tRNA synthetase anticodon-binding" evidence="13">
    <location>
        <begin position="683"/>
        <end position="848"/>
    </location>
</feature>
<evidence type="ECO:0000256" key="6">
    <source>
        <dbReference type="ARBA" id="ARBA00022917"/>
    </source>
</evidence>
<keyword evidence="4 10" id="KW-0547">Nucleotide-binding</keyword>
<feature type="short sequence motif" description="'HIGH' region" evidence="10">
    <location>
        <begin position="62"/>
        <end position="72"/>
    </location>
</feature>
<evidence type="ECO:0000256" key="5">
    <source>
        <dbReference type="ARBA" id="ARBA00022840"/>
    </source>
</evidence>
<feature type="domain" description="Aminoacyl-tRNA synthetase class Ia" evidence="12">
    <location>
        <begin position="32"/>
        <end position="638"/>
    </location>
</feature>
<feature type="binding site" evidence="10">
    <location>
        <position position="916"/>
    </location>
    <ligand>
        <name>Zn(2+)</name>
        <dbReference type="ChEBI" id="CHEBI:29105"/>
    </ligand>
</feature>
<evidence type="ECO:0000256" key="3">
    <source>
        <dbReference type="ARBA" id="ARBA00022598"/>
    </source>
</evidence>
<dbReference type="AlphaFoldDB" id="A0A9K3ST81"/>
<keyword evidence="5 10" id="KW-0067">ATP-binding</keyword>
<dbReference type="InterPro" id="IPR001412">
    <property type="entry name" value="aa-tRNA-synth_I_CS"/>
</dbReference>
<feature type="binding site" evidence="10">
    <location>
        <position position="900"/>
    </location>
    <ligand>
        <name>Zn(2+)</name>
        <dbReference type="ChEBI" id="CHEBI:29105"/>
    </ligand>
</feature>
<dbReference type="PRINTS" id="PR00984">
    <property type="entry name" value="TRNASYNTHILE"/>
</dbReference>